<reference evidence="1" key="1">
    <citation type="journal article" date="2020" name="Nature">
        <title>Giant virus diversity and host interactions through global metagenomics.</title>
        <authorList>
            <person name="Schulz F."/>
            <person name="Roux S."/>
            <person name="Paez-Espino D."/>
            <person name="Jungbluth S."/>
            <person name="Walsh D.A."/>
            <person name="Denef V.J."/>
            <person name="McMahon K.D."/>
            <person name="Konstantinidis K.T."/>
            <person name="Eloe-Fadrosh E.A."/>
            <person name="Kyrpides N.C."/>
            <person name="Woyke T."/>
        </authorList>
    </citation>
    <scope>NUCLEOTIDE SEQUENCE</scope>
    <source>
        <strain evidence="1">GVMAG-M-3300024252-29</strain>
    </source>
</reference>
<protein>
    <recommendedName>
        <fullName evidence="2">J domain-containing protein</fullName>
    </recommendedName>
</protein>
<evidence type="ECO:0000313" key="1">
    <source>
        <dbReference type="EMBL" id="QHT93497.1"/>
    </source>
</evidence>
<dbReference type="AlphaFoldDB" id="A0A6C0INN4"/>
<evidence type="ECO:0008006" key="2">
    <source>
        <dbReference type="Google" id="ProtNLM"/>
    </source>
</evidence>
<proteinExistence type="predicted"/>
<accession>A0A6C0INN4</accession>
<dbReference type="EMBL" id="MN740208">
    <property type="protein sequence ID" value="QHT93497.1"/>
    <property type="molecule type" value="Genomic_DNA"/>
</dbReference>
<sequence>MDDVDLDINNYNLEDLLQLFNLPLDFNKQQLKNAKSIVLKLHPDKSGLNSKYFIFYSNAYKNVCKIWEFKSKTEKDVNNESTVYVNNDDETSSNKIILNKMFEKNNDLKKPENFNKWFNDHFEKMKVTSDNDEGYGDWLKSDDGLEDNNCKSVSQMHEVFSQKRKQACNDIVEHSSMQSFQFGSGSGMGSDLINDSGGFDGEGGSGLVYQDLRKAYTETIVPVDDSLMDKRVKVGSVDELNRYRQSQDLYVPDAEQQRIYNEQKQTEDEMATRRAFKLAEHSKMAQQNSEGFWSGLKLLYDK</sequence>
<name>A0A6C0INN4_9ZZZZ</name>
<organism evidence="1">
    <name type="scientific">viral metagenome</name>
    <dbReference type="NCBI Taxonomy" id="1070528"/>
    <lineage>
        <taxon>unclassified sequences</taxon>
        <taxon>metagenomes</taxon>
        <taxon>organismal metagenomes</taxon>
    </lineage>
</organism>